<feature type="transmembrane region" description="Helical" evidence="5">
    <location>
        <begin position="592"/>
        <end position="614"/>
    </location>
</feature>
<feature type="transmembrane region" description="Helical" evidence="5">
    <location>
        <begin position="822"/>
        <end position="840"/>
    </location>
</feature>
<accession>A0A8T1V3S5</accession>
<dbReference type="VEuPathDB" id="FungiDB:PC110_g209"/>
<feature type="transmembrane region" description="Helical" evidence="5">
    <location>
        <begin position="895"/>
        <end position="914"/>
    </location>
</feature>
<dbReference type="InterPro" id="IPR002781">
    <property type="entry name" value="TM_pro_TauE-like"/>
</dbReference>
<organism evidence="6 7">
    <name type="scientific">Phytophthora cactorum</name>
    <dbReference type="NCBI Taxonomy" id="29920"/>
    <lineage>
        <taxon>Eukaryota</taxon>
        <taxon>Sar</taxon>
        <taxon>Stramenopiles</taxon>
        <taxon>Oomycota</taxon>
        <taxon>Peronosporomycetes</taxon>
        <taxon>Peronosporales</taxon>
        <taxon>Peronosporaceae</taxon>
        <taxon>Phytophthora</taxon>
    </lineage>
</organism>
<feature type="transmembrane region" description="Helical" evidence="5">
    <location>
        <begin position="661"/>
        <end position="681"/>
    </location>
</feature>
<feature type="transmembrane region" description="Helical" evidence="5">
    <location>
        <begin position="767"/>
        <end position="787"/>
    </location>
</feature>
<dbReference type="OrthoDB" id="434519at2759"/>
<evidence type="ECO:0000313" key="7">
    <source>
        <dbReference type="Proteomes" id="UP000688947"/>
    </source>
</evidence>
<dbReference type="GO" id="GO:0016020">
    <property type="term" value="C:membrane"/>
    <property type="evidence" value="ECO:0007669"/>
    <property type="project" value="UniProtKB-SubCell"/>
</dbReference>
<dbReference type="GO" id="GO:0016567">
    <property type="term" value="P:protein ubiquitination"/>
    <property type="evidence" value="ECO:0007669"/>
    <property type="project" value="TreeGrafter"/>
</dbReference>
<evidence type="ECO:0000313" key="6">
    <source>
        <dbReference type="EMBL" id="KAG6975001.1"/>
    </source>
</evidence>
<keyword evidence="2 5" id="KW-0812">Transmembrane</keyword>
<dbReference type="PANTHER" id="PTHR14255:SF3">
    <property type="entry name" value="SULFITE EXPORTER TAUE_SAFE FAMILY PROTEIN 5-RELATED"/>
    <property type="match status" value="1"/>
</dbReference>
<evidence type="ECO:0008006" key="8">
    <source>
        <dbReference type="Google" id="ProtNLM"/>
    </source>
</evidence>
<feature type="transmembrane region" description="Helical" evidence="5">
    <location>
        <begin position="799"/>
        <end position="816"/>
    </location>
</feature>
<evidence type="ECO:0000256" key="3">
    <source>
        <dbReference type="ARBA" id="ARBA00022989"/>
    </source>
</evidence>
<keyword evidence="3 5" id="KW-1133">Transmembrane helix</keyword>
<evidence type="ECO:0000256" key="5">
    <source>
        <dbReference type="SAM" id="Phobius"/>
    </source>
</evidence>
<sequence length="1104" mass="119441">MVTPGKDEGVFLVDDAIFSASEAHRMTQEEQLAAIQPRSMDEILYIASAVAQHKFPVDVVNNILEFAGVLLAFQAETSEFRRGRSDMNEDYLQLQLPAAEELDIPPGVDLSKCSLLVADCVSKDQGWATDGREHNNTYRESSSWCEVAVTSTNGMGESREVARVPFCPNLRAGRNFRHHRKYFDSSADLLQHIKMGNCVSIVLRSQYPGWTNSAKYGRLAVCFAVELNDNFSFADVSFPGSAVTQESAGSSIPQPQRDTHGNYLRSGLRKMLQRFGLPTRSGSAALILRLAALALAVVNAQTLRSEPTVDALSPAEEAVIPEVDASIGLAQREVFGMALAALVIFVAAGGGTGGGGVLDPIYILIMGLDAKTAIPLSSITILGGAIGNFFLNLRRTQENSTKPLIDWETILVMQPLLLLGATCGTFLNTIMPTWLLCVLLVLLLSVTGTRTLQKAIKARQQERWQCGISPEATSLLGIDSSSVDSLKAHNKSELEVVPHVDVPWQKLATLAGLFVVIAGMRILRGGKNFDSPVGIDSSSTLYPVLVTLPYVVLIGISYFSLKNLGATYENQQSPGYEFEAHEIKWTSSSIRFFPVCSFAAGSVSGMFGIGGGIINGPLLLEVGVDPSAASAMTATTVLFSSGMSSLNYAAMGKMDLHLAQLMLPMGLVTTYIGHLCLLKVVRHYNCPSMIIFSMATIVLISAVAMSIESGEPYEPREVLRSMEKPHQLLGILLAALVVLIASGAKIGGGAVIDAVYILVLKLGPDEAIPLASITVFGGAVCDFFLNLWKKPINSNFPLINWDFMLMMQPMLLMGAAFGASMISWFSTWLLTIALIVYLVYVGKKAFKKARAVGHEEGWRWCSSGETMSLLGAPSMSFQDDDGSFQYKSGLPWRKLGINFGIFTATVLLTALQGGNYFPSPLGIPPTSFFFLIVSMLPFIFLSVVSHYQMKDVVATIQRQQNPRFILAPDEVQLSPDSVRKMPLRLLGIGAIGGAFGVGGEGATSGLLRGFNFTPAAVSAMSATAVFFVSGMASFDFFLWGKLDLNLAKFLMPLGFMMTLLGRLCLIKIVRKAKSRALLLFAIAAAMFISILPLSFMELRAVFGF</sequence>
<feature type="transmembrane region" description="Helical" evidence="5">
    <location>
        <begin position="373"/>
        <end position="393"/>
    </location>
</feature>
<feature type="transmembrane region" description="Helical" evidence="5">
    <location>
        <begin position="543"/>
        <end position="561"/>
    </location>
</feature>
<feature type="transmembrane region" description="Helical" evidence="5">
    <location>
        <begin position="687"/>
        <end position="707"/>
    </location>
</feature>
<feature type="transmembrane region" description="Helical" evidence="5">
    <location>
        <begin position="1015"/>
        <end position="1040"/>
    </location>
</feature>
<keyword evidence="4 5" id="KW-0472">Membrane</keyword>
<feature type="transmembrane region" description="Helical" evidence="5">
    <location>
        <begin position="626"/>
        <end position="649"/>
    </location>
</feature>
<feature type="transmembrane region" description="Helical" evidence="5">
    <location>
        <begin position="507"/>
        <end position="523"/>
    </location>
</feature>
<dbReference type="Proteomes" id="UP000688947">
    <property type="component" value="Unassembled WGS sequence"/>
</dbReference>
<feature type="transmembrane region" description="Helical" evidence="5">
    <location>
        <begin position="334"/>
        <end position="353"/>
    </location>
</feature>
<protein>
    <recommendedName>
        <fullName evidence="8">Transmembrane protein TauE-like</fullName>
    </recommendedName>
</protein>
<feature type="transmembrane region" description="Helical" evidence="5">
    <location>
        <begin position="926"/>
        <end position="944"/>
    </location>
</feature>
<comment type="subcellular location">
    <subcellularLocation>
        <location evidence="1">Membrane</location>
        <topology evidence="1">Multi-pass membrane protein</topology>
    </subcellularLocation>
</comment>
<feature type="transmembrane region" description="Helical" evidence="5">
    <location>
        <begin position="728"/>
        <end position="747"/>
    </location>
</feature>
<dbReference type="PANTHER" id="PTHR14255">
    <property type="entry name" value="CEREBLON"/>
    <property type="match status" value="1"/>
</dbReference>
<evidence type="ECO:0000256" key="4">
    <source>
        <dbReference type="ARBA" id="ARBA00023136"/>
    </source>
</evidence>
<evidence type="ECO:0000256" key="2">
    <source>
        <dbReference type="ARBA" id="ARBA00022692"/>
    </source>
</evidence>
<reference evidence="6" key="1">
    <citation type="submission" date="2021-01" db="EMBL/GenBank/DDBJ databases">
        <title>Phytophthora aleatoria, a newly-described species from Pinus radiata is distinct from Phytophthora cactorum isolates based on comparative genomics.</title>
        <authorList>
            <person name="Mcdougal R."/>
            <person name="Panda P."/>
            <person name="Williams N."/>
            <person name="Studholme D.J."/>
        </authorList>
    </citation>
    <scope>NUCLEOTIDE SEQUENCE</scope>
    <source>
        <strain evidence="6">NZFS 3830</strain>
    </source>
</reference>
<evidence type="ECO:0000256" key="1">
    <source>
        <dbReference type="ARBA" id="ARBA00004141"/>
    </source>
</evidence>
<feature type="transmembrane region" description="Helical" evidence="5">
    <location>
        <begin position="433"/>
        <end position="452"/>
    </location>
</feature>
<dbReference type="Pfam" id="PF01925">
    <property type="entry name" value="TauE"/>
    <property type="match status" value="2"/>
</dbReference>
<dbReference type="VEuPathDB" id="FungiDB:PC110_g208"/>
<feature type="transmembrane region" description="Helical" evidence="5">
    <location>
        <begin position="1077"/>
        <end position="1095"/>
    </location>
</feature>
<gene>
    <name evidence="6" type="ORF">JG687_00000007</name>
</gene>
<feature type="transmembrane region" description="Helical" evidence="5">
    <location>
        <begin position="405"/>
        <end position="427"/>
    </location>
</feature>
<dbReference type="GO" id="GO:0031464">
    <property type="term" value="C:Cul4A-RING E3 ubiquitin ligase complex"/>
    <property type="evidence" value="ECO:0007669"/>
    <property type="project" value="TreeGrafter"/>
</dbReference>
<name>A0A8T1V3S5_9STRA</name>
<proteinExistence type="predicted"/>
<dbReference type="EMBL" id="JAENGZ010000001">
    <property type="protein sequence ID" value="KAG6975001.1"/>
    <property type="molecule type" value="Genomic_DNA"/>
</dbReference>
<dbReference type="AlphaFoldDB" id="A0A8T1V3S5"/>
<comment type="caution">
    <text evidence="6">The sequence shown here is derived from an EMBL/GenBank/DDBJ whole genome shotgun (WGS) entry which is preliminary data.</text>
</comment>
<feature type="transmembrane region" description="Helical" evidence="5">
    <location>
        <begin position="1046"/>
        <end position="1065"/>
    </location>
</feature>